<organism evidence="2 3">
    <name type="scientific">Sneathiella chinensis</name>
    <dbReference type="NCBI Taxonomy" id="349750"/>
    <lineage>
        <taxon>Bacteria</taxon>
        <taxon>Pseudomonadati</taxon>
        <taxon>Pseudomonadota</taxon>
        <taxon>Alphaproteobacteria</taxon>
        <taxon>Sneathiellales</taxon>
        <taxon>Sneathiellaceae</taxon>
        <taxon>Sneathiella</taxon>
    </lineage>
</organism>
<keyword evidence="1" id="KW-0812">Transmembrane</keyword>
<dbReference type="RefSeq" id="WP_169562185.1">
    <property type="nucleotide sequence ID" value="NZ_BSNF01000004.1"/>
</dbReference>
<feature type="transmembrane region" description="Helical" evidence="1">
    <location>
        <begin position="7"/>
        <end position="29"/>
    </location>
</feature>
<gene>
    <name evidence="2" type="ORF">GCM10007924_12830</name>
</gene>
<accession>A0ABQ5U1K3</accession>
<name>A0ABQ5U1K3_9PROT</name>
<keyword evidence="1" id="KW-0472">Membrane</keyword>
<comment type="caution">
    <text evidence="2">The sequence shown here is derived from an EMBL/GenBank/DDBJ whole genome shotgun (WGS) entry which is preliminary data.</text>
</comment>
<dbReference type="Proteomes" id="UP001161409">
    <property type="component" value="Unassembled WGS sequence"/>
</dbReference>
<keyword evidence="1" id="KW-1133">Transmembrane helix</keyword>
<keyword evidence="3" id="KW-1185">Reference proteome</keyword>
<feature type="transmembrane region" description="Helical" evidence="1">
    <location>
        <begin position="73"/>
        <end position="93"/>
    </location>
</feature>
<reference evidence="2" key="1">
    <citation type="journal article" date="2014" name="Int. J. Syst. Evol. Microbiol.">
        <title>Complete genome of a new Firmicutes species belonging to the dominant human colonic microbiota ('Ruminococcus bicirculans') reveals two chromosomes and a selective capacity to utilize plant glucans.</title>
        <authorList>
            <consortium name="NISC Comparative Sequencing Program"/>
            <person name="Wegmann U."/>
            <person name="Louis P."/>
            <person name="Goesmann A."/>
            <person name="Henrissat B."/>
            <person name="Duncan S.H."/>
            <person name="Flint H.J."/>
        </authorList>
    </citation>
    <scope>NUCLEOTIDE SEQUENCE</scope>
    <source>
        <strain evidence="2">NBRC 103408</strain>
    </source>
</reference>
<proteinExistence type="predicted"/>
<feature type="transmembrane region" description="Helical" evidence="1">
    <location>
        <begin position="35"/>
        <end position="52"/>
    </location>
</feature>
<evidence type="ECO:0000313" key="2">
    <source>
        <dbReference type="EMBL" id="GLQ06062.1"/>
    </source>
</evidence>
<evidence type="ECO:0000313" key="3">
    <source>
        <dbReference type="Proteomes" id="UP001161409"/>
    </source>
</evidence>
<sequence length="94" mass="10250">MRTLLTILIWCSCIVLFGDMALLFLYGWFWAPVPQYIWAVSLAILGIALICREQVDVVRASISEGGPKVVTRSMALLIGVLVVGGLALAVFLIL</sequence>
<dbReference type="EMBL" id="BSNF01000004">
    <property type="protein sequence ID" value="GLQ06062.1"/>
    <property type="molecule type" value="Genomic_DNA"/>
</dbReference>
<reference evidence="2" key="2">
    <citation type="submission" date="2023-01" db="EMBL/GenBank/DDBJ databases">
        <title>Draft genome sequence of Sneathiella chinensis strain NBRC 103408.</title>
        <authorList>
            <person name="Sun Q."/>
            <person name="Mori K."/>
        </authorList>
    </citation>
    <scope>NUCLEOTIDE SEQUENCE</scope>
    <source>
        <strain evidence="2">NBRC 103408</strain>
    </source>
</reference>
<evidence type="ECO:0000256" key="1">
    <source>
        <dbReference type="SAM" id="Phobius"/>
    </source>
</evidence>
<protein>
    <submittedName>
        <fullName evidence="2">Uncharacterized protein</fullName>
    </submittedName>
</protein>